<keyword evidence="1" id="KW-0472">Membrane</keyword>
<dbReference type="KEGG" id="rpla:A4Z71_03550"/>
<accession>A0A1D9DZ33</accession>
<dbReference type="OrthoDB" id="3826692at2"/>
<name>A0A1D9DZ33_9MICO</name>
<protein>
    <recommendedName>
        <fullName evidence="2">PH domain-containing protein</fullName>
    </recommendedName>
</protein>
<dbReference type="STRING" id="535712.A4Z71_03550"/>
<reference evidence="3 4" key="1">
    <citation type="journal article" date="2016" name="Biochim. Biophys. Acta">
        <title>Photochemical characterization of actinorhodopsin and its functional existence in the natural host.</title>
        <authorList>
            <person name="Nakamura S."/>
            <person name="Kikukawa T."/>
            <person name="Tamogami J."/>
            <person name="Kamiya M."/>
            <person name="Aizawa T."/>
            <person name="Hahn M.W."/>
            <person name="Ihara K."/>
            <person name="Kamo N."/>
            <person name="Demura M."/>
        </authorList>
    </citation>
    <scope>NUCLEOTIDE SEQUENCE [LARGE SCALE GENOMIC DNA]</scope>
    <source>
        <strain evidence="3 4">MWH-Dar1</strain>
    </source>
</reference>
<proteinExistence type="predicted"/>
<keyword evidence="1" id="KW-1133">Transmembrane helix</keyword>
<dbReference type="InterPro" id="IPR057446">
    <property type="entry name" value="PH_bac"/>
</dbReference>
<dbReference type="RefSeq" id="WP_070954569.1">
    <property type="nucleotide sequence ID" value="NZ_CP015208.1"/>
</dbReference>
<keyword evidence="1" id="KW-0812">Transmembrane</keyword>
<evidence type="ECO:0000256" key="1">
    <source>
        <dbReference type="SAM" id="Phobius"/>
    </source>
</evidence>
<evidence type="ECO:0000313" key="4">
    <source>
        <dbReference type="Proteomes" id="UP000243784"/>
    </source>
</evidence>
<feature type="domain" description="PH" evidence="2">
    <location>
        <begin position="43"/>
        <end position="142"/>
    </location>
</feature>
<organism evidence="3 4">
    <name type="scientific">Candidatus Rhodoluna planktonica</name>
    <dbReference type="NCBI Taxonomy" id="535712"/>
    <lineage>
        <taxon>Bacteria</taxon>
        <taxon>Bacillati</taxon>
        <taxon>Actinomycetota</taxon>
        <taxon>Actinomycetes</taxon>
        <taxon>Micrococcales</taxon>
        <taxon>Microbacteriaceae</taxon>
        <taxon>Luna cluster</taxon>
        <taxon>Luna-1 subcluster</taxon>
        <taxon>Rhodoluna</taxon>
    </lineage>
</organism>
<dbReference type="EMBL" id="CP015208">
    <property type="protein sequence ID" value="AOY56059.1"/>
    <property type="molecule type" value="Genomic_DNA"/>
</dbReference>
<gene>
    <name evidence="3" type="ORF">A4Z71_03550</name>
</gene>
<evidence type="ECO:0000259" key="2">
    <source>
        <dbReference type="Pfam" id="PF25362"/>
    </source>
</evidence>
<dbReference type="AlphaFoldDB" id="A0A1D9DZ33"/>
<dbReference type="Proteomes" id="UP000243784">
    <property type="component" value="Chromosome"/>
</dbReference>
<evidence type="ECO:0000313" key="3">
    <source>
        <dbReference type="EMBL" id="AOY56059.1"/>
    </source>
</evidence>
<dbReference type="Pfam" id="PF25362">
    <property type="entry name" value="bPH_11"/>
    <property type="match status" value="1"/>
</dbReference>
<keyword evidence="4" id="KW-1185">Reference proteome</keyword>
<sequence>MADWQIQLTLISLAIVLTAAFLAVNGWRRRTREQASLLDEPAMAPTEFGSLLEANRGDYVATTFADDYLNRVSAYGLGIRGKADFELFDNGLLILRHGERPLFIASAEMNSVERNQAVIDRAVERNGLLTIVHRGNLATHIRLATSEANERFFNLLKKEVTN</sequence>
<feature type="transmembrane region" description="Helical" evidence="1">
    <location>
        <begin position="6"/>
        <end position="24"/>
    </location>
</feature>